<dbReference type="EMBL" id="KN835819">
    <property type="protein sequence ID" value="KIK34049.1"/>
    <property type="molecule type" value="Genomic_DNA"/>
</dbReference>
<dbReference type="AlphaFoldDB" id="A0A0D0A7D3"/>
<feature type="compositionally biased region" description="Polar residues" evidence="1">
    <location>
        <begin position="1"/>
        <end position="11"/>
    </location>
</feature>
<dbReference type="HOGENOM" id="CLU_069199_0_0_1"/>
<reference evidence="3 4" key="1">
    <citation type="submission" date="2014-04" db="EMBL/GenBank/DDBJ databases">
        <authorList>
            <consortium name="DOE Joint Genome Institute"/>
            <person name="Kuo A."/>
            <person name="Ruytinx J."/>
            <person name="Rineau F."/>
            <person name="Colpaert J."/>
            <person name="Kohler A."/>
            <person name="Nagy L.G."/>
            <person name="Floudas D."/>
            <person name="Copeland A."/>
            <person name="Barry K.W."/>
            <person name="Cichocki N."/>
            <person name="Veneault-Fourrey C."/>
            <person name="LaButti K."/>
            <person name="Lindquist E.A."/>
            <person name="Lipzen A."/>
            <person name="Lundell T."/>
            <person name="Morin E."/>
            <person name="Murat C."/>
            <person name="Sun H."/>
            <person name="Tunlid A."/>
            <person name="Henrissat B."/>
            <person name="Grigoriev I.V."/>
            <person name="Hibbett D.S."/>
            <person name="Martin F."/>
            <person name="Nordberg H.P."/>
            <person name="Cantor M.N."/>
            <person name="Hua S.X."/>
        </authorList>
    </citation>
    <scope>NUCLEOTIDE SEQUENCE [LARGE SCALE GENOMIC DNA]</scope>
    <source>
        <strain evidence="3 4">UH-Slu-Lm8-n1</strain>
    </source>
</reference>
<reference evidence="4" key="2">
    <citation type="submission" date="2015-01" db="EMBL/GenBank/DDBJ databases">
        <title>Evolutionary Origins and Diversification of the Mycorrhizal Mutualists.</title>
        <authorList>
            <consortium name="DOE Joint Genome Institute"/>
            <consortium name="Mycorrhizal Genomics Consortium"/>
            <person name="Kohler A."/>
            <person name="Kuo A."/>
            <person name="Nagy L.G."/>
            <person name="Floudas D."/>
            <person name="Copeland A."/>
            <person name="Barry K.W."/>
            <person name="Cichocki N."/>
            <person name="Veneault-Fourrey C."/>
            <person name="LaButti K."/>
            <person name="Lindquist E.A."/>
            <person name="Lipzen A."/>
            <person name="Lundell T."/>
            <person name="Morin E."/>
            <person name="Murat C."/>
            <person name="Riley R."/>
            <person name="Ohm R."/>
            <person name="Sun H."/>
            <person name="Tunlid A."/>
            <person name="Henrissat B."/>
            <person name="Grigoriev I.V."/>
            <person name="Hibbett D.S."/>
            <person name="Martin F."/>
        </authorList>
    </citation>
    <scope>NUCLEOTIDE SEQUENCE [LARGE SCALE GENOMIC DNA]</scope>
    <source>
        <strain evidence="4">UH-Slu-Lm8-n1</strain>
    </source>
</reference>
<dbReference type="OrthoDB" id="21474at2759"/>
<feature type="domain" description="DUF6699" evidence="2">
    <location>
        <begin position="145"/>
        <end position="290"/>
    </location>
</feature>
<evidence type="ECO:0000313" key="3">
    <source>
        <dbReference type="EMBL" id="KIK34049.1"/>
    </source>
</evidence>
<evidence type="ECO:0000313" key="4">
    <source>
        <dbReference type="Proteomes" id="UP000054485"/>
    </source>
</evidence>
<proteinExistence type="predicted"/>
<feature type="region of interest" description="Disordered" evidence="1">
    <location>
        <begin position="1"/>
        <end position="21"/>
    </location>
</feature>
<gene>
    <name evidence="3" type="ORF">CY34DRAFT_662214</name>
</gene>
<name>A0A0D0A7D3_9AGAM</name>
<dbReference type="InParanoid" id="A0A0D0A7D3"/>
<sequence>MFSTARPSSRHQYLALSPTTSPPALHNARYEGWVRPPIQLPRIAAIDTPSRHPYEVTNSQPHSYASHRAPIISGAQASAVIMGHRNVPHSWTWNGASDVDTRTQHDTEDAWSLYGHSIRRTRSSNINGTQKAHPQPFLAPPYIPLIYDLRHPPTSLRFLSSSPFAGRGYESLRVPLTPERPRKIRLISPDFPWAFYIGPSAGEEVVTCLDVFVNLYSALQCPLTDTEWGIAGDDKRASLIRACNRRLLVLHGSSNPAARTVRFGGSVQREPLLLRVDWLGSSVAFMELFKDEAFARRFVPGDGERPETWVVKFQKL</sequence>
<organism evidence="3 4">
    <name type="scientific">Suillus luteus UH-Slu-Lm8-n1</name>
    <dbReference type="NCBI Taxonomy" id="930992"/>
    <lineage>
        <taxon>Eukaryota</taxon>
        <taxon>Fungi</taxon>
        <taxon>Dikarya</taxon>
        <taxon>Basidiomycota</taxon>
        <taxon>Agaricomycotina</taxon>
        <taxon>Agaricomycetes</taxon>
        <taxon>Agaricomycetidae</taxon>
        <taxon>Boletales</taxon>
        <taxon>Suillineae</taxon>
        <taxon>Suillaceae</taxon>
        <taxon>Suillus</taxon>
    </lineage>
</organism>
<evidence type="ECO:0000259" key="2">
    <source>
        <dbReference type="Pfam" id="PF20415"/>
    </source>
</evidence>
<accession>A0A0D0A7D3</accession>
<dbReference type="Proteomes" id="UP000054485">
    <property type="component" value="Unassembled WGS sequence"/>
</dbReference>
<dbReference type="InterPro" id="IPR046522">
    <property type="entry name" value="DUF6699"/>
</dbReference>
<dbReference type="Pfam" id="PF20415">
    <property type="entry name" value="DUF6699"/>
    <property type="match status" value="1"/>
</dbReference>
<keyword evidence="4" id="KW-1185">Reference proteome</keyword>
<dbReference type="STRING" id="930992.A0A0D0A7D3"/>
<evidence type="ECO:0000256" key="1">
    <source>
        <dbReference type="SAM" id="MobiDB-lite"/>
    </source>
</evidence>
<protein>
    <recommendedName>
        <fullName evidence="2">DUF6699 domain-containing protein</fullName>
    </recommendedName>
</protein>